<proteinExistence type="predicted"/>
<dbReference type="AlphaFoldDB" id="A0A848HUW4"/>
<protein>
    <recommendedName>
        <fullName evidence="3">YcgL domain-containing protein</fullName>
    </recommendedName>
</protein>
<sequence length="75" mass="8664">MRLDIYRRAETDGNFQYLAVPETRNIPEEATNTDWQVEARAVEVDDDATQMPDYDIQRLTEQLSEKGYAVTSSVH</sequence>
<dbReference type="EMBL" id="JABBGG010000019">
    <property type="protein sequence ID" value="NML63491.1"/>
    <property type="molecule type" value="Genomic_DNA"/>
</dbReference>
<accession>A0A848HUW4</accession>
<reference evidence="1 2" key="1">
    <citation type="submission" date="2020-04" db="EMBL/GenBank/DDBJ databases">
        <title>Massilia sp. RP-1-19 isolated from soil.</title>
        <authorList>
            <person name="Dahal R.H."/>
        </authorList>
    </citation>
    <scope>NUCLEOTIDE SEQUENCE [LARGE SCALE GENOMIC DNA]</scope>
    <source>
        <strain evidence="1 2">RP-1-19</strain>
    </source>
</reference>
<comment type="caution">
    <text evidence="1">The sequence shown here is derived from an EMBL/GenBank/DDBJ whole genome shotgun (WGS) entry which is preliminary data.</text>
</comment>
<evidence type="ECO:0000313" key="1">
    <source>
        <dbReference type="EMBL" id="NML63491.1"/>
    </source>
</evidence>
<name>A0A848HUW4_9BURK</name>
<dbReference type="InterPro" id="IPR046137">
    <property type="entry name" value="DUF6139"/>
</dbReference>
<dbReference type="Proteomes" id="UP000583752">
    <property type="component" value="Unassembled WGS sequence"/>
</dbReference>
<keyword evidence="2" id="KW-1185">Reference proteome</keyword>
<evidence type="ECO:0008006" key="3">
    <source>
        <dbReference type="Google" id="ProtNLM"/>
    </source>
</evidence>
<evidence type="ECO:0000313" key="2">
    <source>
        <dbReference type="Proteomes" id="UP000583752"/>
    </source>
</evidence>
<organism evidence="1 2">
    <name type="scientific">Massilia polaris</name>
    <dbReference type="NCBI Taxonomy" id="2728846"/>
    <lineage>
        <taxon>Bacteria</taxon>
        <taxon>Pseudomonadati</taxon>
        <taxon>Pseudomonadota</taxon>
        <taxon>Betaproteobacteria</taxon>
        <taxon>Burkholderiales</taxon>
        <taxon>Oxalobacteraceae</taxon>
        <taxon>Telluria group</taxon>
        <taxon>Massilia</taxon>
    </lineage>
</organism>
<dbReference type="Pfam" id="PF19636">
    <property type="entry name" value="DUF6139"/>
    <property type="match status" value="1"/>
</dbReference>
<dbReference type="RefSeq" id="WP_169469498.1">
    <property type="nucleotide sequence ID" value="NZ_JABBGG010000019.1"/>
</dbReference>
<gene>
    <name evidence="1" type="ORF">HHL21_20850</name>
</gene>